<dbReference type="GeneID" id="106672234"/>
<evidence type="ECO:0000313" key="2">
    <source>
        <dbReference type="EnsemblMetazoa" id="XP_014258985.1"/>
    </source>
</evidence>
<feature type="chain" id="PRO_5035166497" evidence="1">
    <location>
        <begin position="20"/>
        <end position="108"/>
    </location>
</feature>
<dbReference type="PANTHER" id="PTHR35455:SF1">
    <property type="entry name" value="AGAP005842-PA"/>
    <property type="match status" value="1"/>
</dbReference>
<protein>
    <submittedName>
        <fullName evidence="2">Uncharacterized protein</fullName>
    </submittedName>
</protein>
<dbReference type="KEGG" id="clec:106672234"/>
<dbReference type="Pfam" id="PF16029">
    <property type="entry name" value="DUF4787"/>
    <property type="match status" value="1"/>
</dbReference>
<evidence type="ECO:0000256" key="1">
    <source>
        <dbReference type="SAM" id="SignalP"/>
    </source>
</evidence>
<dbReference type="AlphaFoldDB" id="A0A8I6TH34"/>
<dbReference type="EnsemblMetazoa" id="XM_014403499.2">
    <property type="protein sequence ID" value="XP_014258985.1"/>
    <property type="gene ID" value="LOC106672234"/>
</dbReference>
<dbReference type="InterPro" id="IPR031985">
    <property type="entry name" value="DUF4787"/>
</dbReference>
<feature type="signal peptide" evidence="1">
    <location>
        <begin position="1"/>
        <end position="19"/>
    </location>
</feature>
<evidence type="ECO:0000313" key="3">
    <source>
        <dbReference type="Proteomes" id="UP000494040"/>
    </source>
</evidence>
<proteinExistence type="predicted"/>
<dbReference type="Proteomes" id="UP000494040">
    <property type="component" value="Unassembled WGS sequence"/>
</dbReference>
<dbReference type="RefSeq" id="XP_014258985.1">
    <property type="nucleotide sequence ID" value="XM_014403499.2"/>
</dbReference>
<dbReference type="OrthoDB" id="1915375at2759"/>
<keyword evidence="3" id="KW-1185">Reference proteome</keyword>
<keyword evidence="1" id="KW-0732">Signal</keyword>
<dbReference type="PANTHER" id="PTHR35455">
    <property type="entry name" value="UNNAMED PRODUCT"/>
    <property type="match status" value="1"/>
</dbReference>
<accession>A0A8I6TH34</accession>
<reference evidence="2" key="1">
    <citation type="submission" date="2022-01" db="UniProtKB">
        <authorList>
            <consortium name="EnsemblMetazoa"/>
        </authorList>
    </citation>
    <scope>IDENTIFICATION</scope>
</reference>
<organism evidence="2 3">
    <name type="scientific">Cimex lectularius</name>
    <name type="common">Bed bug</name>
    <name type="synonym">Acanthia lectularia</name>
    <dbReference type="NCBI Taxonomy" id="79782"/>
    <lineage>
        <taxon>Eukaryota</taxon>
        <taxon>Metazoa</taxon>
        <taxon>Ecdysozoa</taxon>
        <taxon>Arthropoda</taxon>
        <taxon>Hexapoda</taxon>
        <taxon>Insecta</taxon>
        <taxon>Pterygota</taxon>
        <taxon>Neoptera</taxon>
        <taxon>Paraneoptera</taxon>
        <taxon>Hemiptera</taxon>
        <taxon>Heteroptera</taxon>
        <taxon>Panheteroptera</taxon>
        <taxon>Cimicomorpha</taxon>
        <taxon>Cimicidae</taxon>
        <taxon>Cimex</taxon>
    </lineage>
</organism>
<name>A0A8I6TH34_CIMLE</name>
<sequence>MLLTFRLIAFTFLTTAVQCQKTTFVFPEFPYKETNKNEMAFREFEAACEQNPTCSLQKALARLKCIRECISPVCYQQIYYQDQLEDGEIDVRLNSFKGCFAQRSGRQR</sequence>
<dbReference type="OMA" id="CIRECVS"/>